<evidence type="ECO:0000313" key="3">
    <source>
        <dbReference type="EMBL" id="CAG9794618.1"/>
    </source>
</evidence>
<reference evidence="3" key="1">
    <citation type="submission" date="2021-12" db="EMBL/GenBank/DDBJ databases">
        <authorList>
            <person name="King R."/>
        </authorList>
    </citation>
    <scope>NUCLEOTIDE SEQUENCE</scope>
</reference>
<dbReference type="Proteomes" id="UP001153714">
    <property type="component" value="Chromosome 6"/>
</dbReference>
<sequence length="218" mass="23280">MKTTLLAIGIAWWSIAIGNLEVRPVGWLGNLVQYHRQKLIQDVRDEAPIQVKASIHPRPEGYVDSPLWNVTSVLRLMALVRRSAGAGEVRAALRRMLTPRARRMKEYFEEDDGTNILDEDAVLIISNPVEARLPSAQISVKLLKSVPYAHSRVGEEGGAIVLGSTNMENSYDYGDVSSSAGDVTADGATSAAPGADANAIAPPPPAGDATEAAAEPAE</sequence>
<accession>A0A9N9RC00</accession>
<keyword evidence="4" id="KW-1185">Reference proteome</keyword>
<feature type="signal peptide" evidence="2">
    <location>
        <begin position="1"/>
        <end position="18"/>
    </location>
</feature>
<reference evidence="3" key="2">
    <citation type="submission" date="2022-10" db="EMBL/GenBank/DDBJ databases">
        <authorList>
            <consortium name="ENA_rothamsted_submissions"/>
            <consortium name="culmorum"/>
            <person name="King R."/>
        </authorList>
    </citation>
    <scope>NUCLEOTIDE SEQUENCE</scope>
</reference>
<dbReference type="AlphaFoldDB" id="A0A9N9RC00"/>
<feature type="region of interest" description="Disordered" evidence="1">
    <location>
        <begin position="178"/>
        <end position="218"/>
    </location>
</feature>
<dbReference type="EMBL" id="OU893337">
    <property type="protein sequence ID" value="CAG9794618.1"/>
    <property type="molecule type" value="Genomic_DNA"/>
</dbReference>
<feature type="compositionally biased region" description="Low complexity" evidence="1">
    <location>
        <begin position="207"/>
        <end position="218"/>
    </location>
</feature>
<evidence type="ECO:0000256" key="1">
    <source>
        <dbReference type="SAM" id="MobiDB-lite"/>
    </source>
</evidence>
<feature type="compositionally biased region" description="Low complexity" evidence="1">
    <location>
        <begin position="191"/>
        <end position="200"/>
    </location>
</feature>
<feature type="chain" id="PRO_5040431912" evidence="2">
    <location>
        <begin position="19"/>
        <end position="218"/>
    </location>
</feature>
<protein>
    <submittedName>
        <fullName evidence="3">Uncharacterized protein</fullName>
    </submittedName>
</protein>
<evidence type="ECO:0000256" key="2">
    <source>
        <dbReference type="SAM" id="SignalP"/>
    </source>
</evidence>
<gene>
    <name evidence="3" type="ORF">DIATSA_LOCUS11978</name>
</gene>
<keyword evidence="2" id="KW-0732">Signal</keyword>
<dbReference type="OrthoDB" id="7432123at2759"/>
<organism evidence="3 4">
    <name type="scientific">Diatraea saccharalis</name>
    <name type="common">sugarcane borer</name>
    <dbReference type="NCBI Taxonomy" id="40085"/>
    <lineage>
        <taxon>Eukaryota</taxon>
        <taxon>Metazoa</taxon>
        <taxon>Ecdysozoa</taxon>
        <taxon>Arthropoda</taxon>
        <taxon>Hexapoda</taxon>
        <taxon>Insecta</taxon>
        <taxon>Pterygota</taxon>
        <taxon>Neoptera</taxon>
        <taxon>Endopterygota</taxon>
        <taxon>Lepidoptera</taxon>
        <taxon>Glossata</taxon>
        <taxon>Ditrysia</taxon>
        <taxon>Pyraloidea</taxon>
        <taxon>Crambidae</taxon>
        <taxon>Crambinae</taxon>
        <taxon>Diatraea</taxon>
    </lineage>
</organism>
<evidence type="ECO:0000313" key="4">
    <source>
        <dbReference type="Proteomes" id="UP001153714"/>
    </source>
</evidence>
<name>A0A9N9RC00_9NEOP</name>
<proteinExistence type="predicted"/>